<evidence type="ECO:0000259" key="5">
    <source>
        <dbReference type="SMART" id="SM00382"/>
    </source>
</evidence>
<dbReference type="RefSeq" id="WP_347918597.1">
    <property type="nucleotide sequence ID" value="NZ_JBDXMX010000001.1"/>
</dbReference>
<dbReference type="Pfam" id="PF01078">
    <property type="entry name" value="Mg_chelatase"/>
    <property type="match status" value="1"/>
</dbReference>
<dbReference type="InterPro" id="IPR027417">
    <property type="entry name" value="P-loop_NTPase"/>
</dbReference>
<evidence type="ECO:0000313" key="7">
    <source>
        <dbReference type="Proteomes" id="UP001484097"/>
    </source>
</evidence>
<keyword evidence="7" id="KW-1185">Reference proteome</keyword>
<dbReference type="InterPro" id="IPR004482">
    <property type="entry name" value="Mg_chelat-rel"/>
</dbReference>
<gene>
    <name evidence="6" type="ORF">ABDK96_02285</name>
</gene>
<dbReference type="Pfam" id="PF13335">
    <property type="entry name" value="Mg_chelatase_C"/>
    <property type="match status" value="1"/>
</dbReference>
<keyword evidence="3" id="KW-0067">ATP-binding</keyword>
<dbReference type="Proteomes" id="UP001484097">
    <property type="component" value="Unassembled WGS sequence"/>
</dbReference>
<dbReference type="Pfam" id="PF13541">
    <property type="entry name" value="ChlI"/>
    <property type="match status" value="1"/>
</dbReference>
<dbReference type="Gene3D" id="3.40.50.300">
    <property type="entry name" value="P-loop containing nucleotide triphosphate hydrolases"/>
    <property type="match status" value="1"/>
</dbReference>
<organism evidence="6 7">
    <name type="scientific">Citricoccus nitrophenolicus</name>
    <dbReference type="NCBI Taxonomy" id="863575"/>
    <lineage>
        <taxon>Bacteria</taxon>
        <taxon>Bacillati</taxon>
        <taxon>Actinomycetota</taxon>
        <taxon>Actinomycetes</taxon>
        <taxon>Micrococcales</taxon>
        <taxon>Micrococcaceae</taxon>
        <taxon>Citricoccus</taxon>
    </lineage>
</organism>
<keyword evidence="2" id="KW-0547">Nucleotide-binding</keyword>
<evidence type="ECO:0000256" key="3">
    <source>
        <dbReference type="ARBA" id="ARBA00022840"/>
    </source>
</evidence>
<dbReference type="SUPFAM" id="SSF54211">
    <property type="entry name" value="Ribosomal protein S5 domain 2-like"/>
    <property type="match status" value="1"/>
</dbReference>
<evidence type="ECO:0000256" key="1">
    <source>
        <dbReference type="ARBA" id="ARBA00006354"/>
    </source>
</evidence>
<dbReference type="InterPro" id="IPR020568">
    <property type="entry name" value="Ribosomal_Su5_D2-typ_SF"/>
</dbReference>
<reference evidence="6 7" key="1">
    <citation type="submission" date="2024-05" db="EMBL/GenBank/DDBJ databases">
        <authorList>
            <person name="Yi C."/>
        </authorList>
    </citation>
    <scope>NUCLEOTIDE SEQUENCE [LARGE SCALE GENOMIC DNA]</scope>
    <source>
        <strain evidence="6 7">XS13</strain>
    </source>
</reference>
<dbReference type="InterPro" id="IPR000523">
    <property type="entry name" value="Mg_chelatse_chII-like_cat_dom"/>
</dbReference>
<dbReference type="InterPro" id="IPR014721">
    <property type="entry name" value="Ribsml_uS5_D2-typ_fold_subgr"/>
</dbReference>
<feature type="domain" description="AAA+ ATPase" evidence="5">
    <location>
        <begin position="228"/>
        <end position="412"/>
    </location>
</feature>
<evidence type="ECO:0000313" key="6">
    <source>
        <dbReference type="EMBL" id="MEO9246505.1"/>
    </source>
</evidence>
<evidence type="ECO:0000256" key="2">
    <source>
        <dbReference type="ARBA" id="ARBA00022741"/>
    </source>
</evidence>
<sequence>MSGPPVMGRTLAVALTGMHGHLVEVEADIGQSLPGFVLLGLPDQSLQESRDRIKAAARNSGLPLTRRHLTVNLVPAALHKRGPGFDLAIVMAAYAADHRVHGTEGPVFLAELGLDGRLRHAPGVLPCVMAAVEAGHPEVVVAEESCAEASLVPGARVQGFRSLHEVIVAFGGSPDAPLASALAGPAPGSGSGPGPGLGAAEDPGPMPDLAEVAGQFEARFALEVAAAGGHHLLLEGSPGAGKTMLAERLPGILPPLDDRTALEVTAVRSLSGRSQDAARLIRGAPFQAPHHSASMAALVGGGSGLARPGAASLAHGGVLFLDEAPEFDRRALDALRQPLESGTITLHRSSGAVRYPSRFQLVLAANPCPCGWGGGRGSRCRCSSVQRRRYMARLSGPLLDRVDIQVTVPAVEAVALTSGAAGEDSEAVRRRILPAVTRQAARLSPFGLSRNAHLPAALLRDGEVAIDPRARAGADAALDRAELTARGHARVMRLAWTVADLRGADRPAAEDVDTALYLRRRGEGEETA</sequence>
<accession>A0ABV0IG64</accession>
<dbReference type="EMBL" id="JBDXMX010000001">
    <property type="protein sequence ID" value="MEO9246505.1"/>
    <property type="molecule type" value="Genomic_DNA"/>
</dbReference>
<dbReference type="InterPro" id="IPR001208">
    <property type="entry name" value="MCM_dom"/>
</dbReference>
<protein>
    <submittedName>
        <fullName evidence="6">YifB family Mg chelatase-like AAA ATPase</fullName>
    </submittedName>
</protein>
<dbReference type="Gene3D" id="3.30.230.10">
    <property type="match status" value="1"/>
</dbReference>
<dbReference type="InterPro" id="IPR045006">
    <property type="entry name" value="CHLI-like"/>
</dbReference>
<dbReference type="CDD" id="cd00009">
    <property type="entry name" value="AAA"/>
    <property type="match status" value="1"/>
</dbReference>
<feature type="compositionally biased region" description="Gly residues" evidence="4">
    <location>
        <begin position="187"/>
        <end position="197"/>
    </location>
</feature>
<dbReference type="PANTHER" id="PTHR32039:SF7">
    <property type="entry name" value="COMPETENCE PROTEIN COMM"/>
    <property type="match status" value="1"/>
</dbReference>
<dbReference type="InterPro" id="IPR003593">
    <property type="entry name" value="AAA+_ATPase"/>
</dbReference>
<evidence type="ECO:0000256" key="4">
    <source>
        <dbReference type="SAM" id="MobiDB-lite"/>
    </source>
</evidence>
<dbReference type="PRINTS" id="PR01657">
    <property type="entry name" value="MCMFAMILY"/>
</dbReference>
<dbReference type="InterPro" id="IPR025158">
    <property type="entry name" value="Mg_chelat-rel_C"/>
</dbReference>
<dbReference type="SUPFAM" id="SSF52540">
    <property type="entry name" value="P-loop containing nucleoside triphosphate hydrolases"/>
    <property type="match status" value="1"/>
</dbReference>
<name>A0ABV0IG64_9MICC</name>
<dbReference type="SMART" id="SM00382">
    <property type="entry name" value="AAA"/>
    <property type="match status" value="1"/>
</dbReference>
<dbReference type="PANTHER" id="PTHR32039">
    <property type="entry name" value="MAGNESIUM-CHELATASE SUBUNIT CHLI"/>
    <property type="match status" value="1"/>
</dbReference>
<proteinExistence type="inferred from homology"/>
<dbReference type="NCBIfam" id="TIGR00368">
    <property type="entry name" value="YifB family Mg chelatase-like AAA ATPase"/>
    <property type="match status" value="1"/>
</dbReference>
<comment type="similarity">
    <text evidence="1">Belongs to the Mg-chelatase subunits D/I family. ComM subfamily.</text>
</comment>
<comment type="caution">
    <text evidence="6">The sequence shown here is derived from an EMBL/GenBank/DDBJ whole genome shotgun (WGS) entry which is preliminary data.</text>
</comment>
<feature type="region of interest" description="Disordered" evidence="4">
    <location>
        <begin position="182"/>
        <end position="205"/>
    </location>
</feature>